<keyword evidence="1" id="KW-0812">Transmembrane</keyword>
<protein>
    <submittedName>
        <fullName evidence="2">Uncharacterized protein</fullName>
    </submittedName>
</protein>
<keyword evidence="1" id="KW-0472">Membrane</keyword>
<proteinExistence type="predicted"/>
<dbReference type="EMBL" id="BRXX01000342">
    <property type="protein sequence ID" value="GMI06150.1"/>
    <property type="molecule type" value="Genomic_DNA"/>
</dbReference>
<comment type="caution">
    <text evidence="2">The sequence shown here is derived from an EMBL/GenBank/DDBJ whole genome shotgun (WGS) entry which is preliminary data.</text>
</comment>
<accession>A0A9W7CI51</accession>
<dbReference type="Proteomes" id="UP001165160">
    <property type="component" value="Unassembled WGS sequence"/>
</dbReference>
<feature type="transmembrane region" description="Helical" evidence="1">
    <location>
        <begin position="135"/>
        <end position="153"/>
    </location>
</feature>
<keyword evidence="1" id="KW-1133">Transmembrane helix</keyword>
<keyword evidence="3" id="KW-1185">Reference proteome</keyword>
<evidence type="ECO:0000313" key="2">
    <source>
        <dbReference type="EMBL" id="GMI06150.1"/>
    </source>
</evidence>
<gene>
    <name evidence="2" type="ORF">TrVE_jg2424</name>
</gene>
<sequence length="276" mass="31050">MEFSSSATAALSSLKSRDPYSNWTLSHYINSSGSKLLFLKKRGLAVHTTPQKCIWLRAKDKAVCGSEVPFVEPVTVLVTGDMKVRTEARRGLSSSYKSDGGNFSGRCNALLEKMKRNDWTDINFDYFMDTSSPHFPFVAVFVAVCLLVFIKILSRLRSFLWLVPVYFLLKSTVPTMESFDAKKELKRILRKENLPDSHPEKPKGWLGKMASKAIASVAGEAMTAAGYTIKFDDFAGIVRIAEVELDVDKSTLVWVGVVNKWYFLKQVPAEEKKKKQ</sequence>
<organism evidence="2 3">
    <name type="scientific">Triparma verrucosa</name>
    <dbReference type="NCBI Taxonomy" id="1606542"/>
    <lineage>
        <taxon>Eukaryota</taxon>
        <taxon>Sar</taxon>
        <taxon>Stramenopiles</taxon>
        <taxon>Ochrophyta</taxon>
        <taxon>Bolidophyceae</taxon>
        <taxon>Parmales</taxon>
        <taxon>Triparmaceae</taxon>
        <taxon>Triparma</taxon>
    </lineage>
</organism>
<name>A0A9W7CI51_9STRA</name>
<evidence type="ECO:0000256" key="1">
    <source>
        <dbReference type="SAM" id="Phobius"/>
    </source>
</evidence>
<reference evidence="3" key="1">
    <citation type="journal article" date="2023" name="Commun. Biol.">
        <title>Genome analysis of Parmales, the sister group of diatoms, reveals the evolutionary specialization of diatoms from phago-mixotrophs to photoautotrophs.</title>
        <authorList>
            <person name="Ban H."/>
            <person name="Sato S."/>
            <person name="Yoshikawa S."/>
            <person name="Yamada K."/>
            <person name="Nakamura Y."/>
            <person name="Ichinomiya M."/>
            <person name="Sato N."/>
            <person name="Blanc-Mathieu R."/>
            <person name="Endo H."/>
            <person name="Kuwata A."/>
            <person name="Ogata H."/>
        </authorList>
    </citation>
    <scope>NUCLEOTIDE SEQUENCE [LARGE SCALE GENOMIC DNA]</scope>
    <source>
        <strain evidence="3">NIES 3699</strain>
    </source>
</reference>
<dbReference type="AlphaFoldDB" id="A0A9W7CI51"/>
<evidence type="ECO:0000313" key="3">
    <source>
        <dbReference type="Proteomes" id="UP001165160"/>
    </source>
</evidence>